<dbReference type="AlphaFoldDB" id="A0A183AS12"/>
<accession>A0A183AS12</accession>
<keyword evidence="5" id="KW-1185">Reference proteome</keyword>
<dbReference type="WBParaSite" id="ECPE_0000977801-mRNA-1">
    <property type="protein sequence ID" value="ECPE_0000977801-mRNA-1"/>
    <property type="gene ID" value="ECPE_0000977801"/>
</dbReference>
<dbReference type="EMBL" id="UZAN01047900">
    <property type="protein sequence ID" value="VDP85897.1"/>
    <property type="molecule type" value="Genomic_DNA"/>
</dbReference>
<sequence length="192" mass="21346">MSLPRMTRSHVLARLTLMNRWNCLLLRDGPCVAQLHRLPTVQSVSRTRLISTQSGPIDEKAESPEPNFAARHIGPSENDAEQMLHACGFAVGESAILKRLEQMMSKNEVWRSYIGQGYYGTLTPTPILRNVFENPGWYTSYTPYQPEISQGRLEALLNFQTLVADLTGLKLANASLLDEGTAAAEALTMANR</sequence>
<dbReference type="GO" id="GO:0004375">
    <property type="term" value="F:glycine dehydrogenase (decarboxylating) activity"/>
    <property type="evidence" value="ECO:0007669"/>
    <property type="project" value="InterPro"/>
</dbReference>
<feature type="domain" description="Glycine cleavage system P-protein N-terminal" evidence="3">
    <location>
        <begin position="91"/>
        <end position="191"/>
    </location>
</feature>
<organism evidence="6">
    <name type="scientific">Echinostoma caproni</name>
    <dbReference type="NCBI Taxonomy" id="27848"/>
    <lineage>
        <taxon>Eukaryota</taxon>
        <taxon>Metazoa</taxon>
        <taxon>Spiralia</taxon>
        <taxon>Lophotrochozoa</taxon>
        <taxon>Platyhelminthes</taxon>
        <taxon>Trematoda</taxon>
        <taxon>Digenea</taxon>
        <taxon>Plagiorchiida</taxon>
        <taxon>Echinostomata</taxon>
        <taxon>Echinostomatoidea</taxon>
        <taxon>Echinostomatidae</taxon>
        <taxon>Echinostoma</taxon>
    </lineage>
</organism>
<evidence type="ECO:0000313" key="5">
    <source>
        <dbReference type="Proteomes" id="UP000272942"/>
    </source>
</evidence>
<evidence type="ECO:0000256" key="2">
    <source>
        <dbReference type="ARBA" id="ARBA00023002"/>
    </source>
</evidence>
<protein>
    <submittedName>
        <fullName evidence="6">Glycine dehydrogenase (aminomethyl-transferring)</fullName>
    </submittedName>
</protein>
<dbReference type="Gene3D" id="3.90.1150.10">
    <property type="entry name" value="Aspartate Aminotransferase, domain 1"/>
    <property type="match status" value="1"/>
</dbReference>
<dbReference type="PANTHER" id="PTHR42806:SF1">
    <property type="entry name" value="GLYCINE DEHYDROGENASE (DECARBOXYLATING)"/>
    <property type="match status" value="1"/>
</dbReference>
<keyword evidence="1" id="KW-0663">Pyridoxal phosphate</keyword>
<evidence type="ECO:0000313" key="4">
    <source>
        <dbReference type="EMBL" id="VDP85897.1"/>
    </source>
</evidence>
<dbReference type="SUPFAM" id="SSF53383">
    <property type="entry name" value="PLP-dependent transferases"/>
    <property type="match status" value="1"/>
</dbReference>
<dbReference type="InterPro" id="IPR023010">
    <property type="entry name" value="GcvPA"/>
</dbReference>
<dbReference type="InterPro" id="IPR015424">
    <property type="entry name" value="PyrdxlP-dep_Trfase"/>
</dbReference>
<dbReference type="InterPro" id="IPR049315">
    <property type="entry name" value="GDC-P_N"/>
</dbReference>
<dbReference type="InterPro" id="IPR015421">
    <property type="entry name" value="PyrdxlP-dep_Trfase_major"/>
</dbReference>
<dbReference type="FunFam" id="3.40.640.10:FF:000199">
    <property type="entry name" value="Glycine dehydrogenase [decarboxylating], mitochondrial"/>
    <property type="match status" value="1"/>
</dbReference>
<dbReference type="OrthoDB" id="6281716at2759"/>
<proteinExistence type="predicted"/>
<dbReference type="Pfam" id="PF02347">
    <property type="entry name" value="GDC-P"/>
    <property type="match status" value="1"/>
</dbReference>
<dbReference type="Gene3D" id="3.40.640.10">
    <property type="entry name" value="Type I PLP-dependent aspartate aminotransferase-like (Major domain)"/>
    <property type="match status" value="1"/>
</dbReference>
<name>A0A183AS12_9TREM</name>
<evidence type="ECO:0000313" key="6">
    <source>
        <dbReference type="WBParaSite" id="ECPE_0000977801-mRNA-1"/>
    </source>
</evidence>
<dbReference type="PANTHER" id="PTHR42806">
    <property type="entry name" value="GLYCINE CLEAVAGE SYSTEM P-PROTEIN"/>
    <property type="match status" value="1"/>
</dbReference>
<dbReference type="InterPro" id="IPR015422">
    <property type="entry name" value="PyrdxlP-dep_Trfase_small"/>
</dbReference>
<evidence type="ECO:0000256" key="1">
    <source>
        <dbReference type="ARBA" id="ARBA00022898"/>
    </source>
</evidence>
<dbReference type="Proteomes" id="UP000272942">
    <property type="component" value="Unassembled WGS sequence"/>
</dbReference>
<gene>
    <name evidence="4" type="ORF">ECPE_LOCUS9747</name>
</gene>
<keyword evidence="2" id="KW-0560">Oxidoreductase</keyword>
<reference evidence="6" key="1">
    <citation type="submission" date="2016-06" db="UniProtKB">
        <authorList>
            <consortium name="WormBaseParasite"/>
        </authorList>
    </citation>
    <scope>IDENTIFICATION</scope>
</reference>
<dbReference type="GO" id="GO:0009116">
    <property type="term" value="P:nucleoside metabolic process"/>
    <property type="evidence" value="ECO:0007669"/>
    <property type="project" value="InterPro"/>
</dbReference>
<evidence type="ECO:0000259" key="3">
    <source>
        <dbReference type="Pfam" id="PF02347"/>
    </source>
</evidence>
<reference evidence="4 5" key="2">
    <citation type="submission" date="2018-11" db="EMBL/GenBank/DDBJ databases">
        <authorList>
            <consortium name="Pathogen Informatics"/>
        </authorList>
    </citation>
    <scope>NUCLEOTIDE SEQUENCE [LARGE SCALE GENOMIC DNA]</scope>
    <source>
        <strain evidence="4 5">Egypt</strain>
    </source>
</reference>